<protein>
    <submittedName>
        <fullName evidence="1">30_t:CDS:1</fullName>
    </submittedName>
</protein>
<dbReference type="EMBL" id="CAJVPU010004950">
    <property type="protein sequence ID" value="CAG8540364.1"/>
    <property type="molecule type" value="Genomic_DNA"/>
</dbReference>
<evidence type="ECO:0000313" key="2">
    <source>
        <dbReference type="Proteomes" id="UP000789702"/>
    </source>
</evidence>
<reference evidence="1" key="1">
    <citation type="submission" date="2021-06" db="EMBL/GenBank/DDBJ databases">
        <authorList>
            <person name="Kallberg Y."/>
            <person name="Tangrot J."/>
            <person name="Rosling A."/>
        </authorList>
    </citation>
    <scope>NUCLEOTIDE SEQUENCE</scope>
    <source>
        <strain evidence="1">IL203A</strain>
    </source>
</reference>
<accession>A0ACA9LN11</accession>
<sequence length="154" mass="17019">IIRIIETNFGISVMKFKSNRTGLSAVLVDVEAPLVSGFFAIPTEATDDDGCPHTLEHLVFLGSELYPYKGVLDTLANRAFAQGTNAWTETDHTCYTITTAGSEGFLRLLPIYVDHILYPTLTESGHYTEVHHINGKGEDAGVNLFIFKLFNSEH</sequence>
<name>A0ACA9LN11_9GLOM</name>
<feature type="non-terminal residue" evidence="1">
    <location>
        <position position="1"/>
    </location>
</feature>
<comment type="caution">
    <text evidence="1">The sequence shown here is derived from an EMBL/GenBank/DDBJ whole genome shotgun (WGS) entry which is preliminary data.</text>
</comment>
<evidence type="ECO:0000313" key="1">
    <source>
        <dbReference type="EMBL" id="CAG8540364.1"/>
    </source>
</evidence>
<organism evidence="1 2">
    <name type="scientific">Dentiscutata heterogama</name>
    <dbReference type="NCBI Taxonomy" id="1316150"/>
    <lineage>
        <taxon>Eukaryota</taxon>
        <taxon>Fungi</taxon>
        <taxon>Fungi incertae sedis</taxon>
        <taxon>Mucoromycota</taxon>
        <taxon>Glomeromycotina</taxon>
        <taxon>Glomeromycetes</taxon>
        <taxon>Diversisporales</taxon>
        <taxon>Gigasporaceae</taxon>
        <taxon>Dentiscutata</taxon>
    </lineage>
</organism>
<keyword evidence="2" id="KW-1185">Reference proteome</keyword>
<proteinExistence type="predicted"/>
<gene>
    <name evidence="1" type="ORF">DHETER_LOCUS4778</name>
</gene>
<dbReference type="Proteomes" id="UP000789702">
    <property type="component" value="Unassembled WGS sequence"/>
</dbReference>